<dbReference type="Proteomes" id="UP001500063">
    <property type="component" value="Unassembled WGS sequence"/>
</dbReference>
<accession>A0ABP3HNS9</accession>
<sequence length="140" mass="14908">MKKIVTISILGTVLILGAAAFLFLSPFGGSAKPGELVGSWSGGQGAQLILREDGSLTAVKVPTHFSVVDESPLDPFTGQGTWRLEKKLALDDQQIDVTLDEGDGFTAGIRLKVMGKGDRDGIYIPISEDSPKKFVFKKSA</sequence>
<evidence type="ECO:0008006" key="3">
    <source>
        <dbReference type="Google" id="ProtNLM"/>
    </source>
</evidence>
<comment type="caution">
    <text evidence="1">The sequence shown here is derived from an EMBL/GenBank/DDBJ whole genome shotgun (WGS) entry which is preliminary data.</text>
</comment>
<evidence type="ECO:0000313" key="2">
    <source>
        <dbReference type="Proteomes" id="UP001500063"/>
    </source>
</evidence>
<name>A0ABP3HNS9_9ACTN</name>
<gene>
    <name evidence="1" type="ORF">GCM10010319_60800</name>
</gene>
<proteinExistence type="predicted"/>
<dbReference type="EMBL" id="BAAABW010000031">
    <property type="protein sequence ID" value="GAA0374137.1"/>
    <property type="molecule type" value="Genomic_DNA"/>
</dbReference>
<organism evidence="1 2">
    <name type="scientific">Streptomyces blastmyceticus</name>
    <dbReference type="NCBI Taxonomy" id="68180"/>
    <lineage>
        <taxon>Bacteria</taxon>
        <taxon>Bacillati</taxon>
        <taxon>Actinomycetota</taxon>
        <taxon>Actinomycetes</taxon>
        <taxon>Kitasatosporales</taxon>
        <taxon>Streptomycetaceae</taxon>
        <taxon>Streptomyces</taxon>
    </lineage>
</organism>
<dbReference type="RefSeq" id="WP_344122955.1">
    <property type="nucleotide sequence ID" value="NZ_BAAABW010000031.1"/>
</dbReference>
<reference evidence="2" key="1">
    <citation type="journal article" date="2019" name="Int. J. Syst. Evol. Microbiol.">
        <title>The Global Catalogue of Microorganisms (GCM) 10K type strain sequencing project: providing services to taxonomists for standard genome sequencing and annotation.</title>
        <authorList>
            <consortium name="The Broad Institute Genomics Platform"/>
            <consortium name="The Broad Institute Genome Sequencing Center for Infectious Disease"/>
            <person name="Wu L."/>
            <person name="Ma J."/>
        </authorList>
    </citation>
    <scope>NUCLEOTIDE SEQUENCE [LARGE SCALE GENOMIC DNA]</scope>
    <source>
        <strain evidence="2">JCM 4565</strain>
    </source>
</reference>
<evidence type="ECO:0000313" key="1">
    <source>
        <dbReference type="EMBL" id="GAA0374137.1"/>
    </source>
</evidence>
<protein>
    <recommendedName>
        <fullName evidence="3">Secreted protein</fullName>
    </recommendedName>
</protein>
<keyword evidence="2" id="KW-1185">Reference proteome</keyword>